<dbReference type="GO" id="GO:0015643">
    <property type="term" value="F:toxic substance binding"/>
    <property type="evidence" value="ECO:0007669"/>
    <property type="project" value="InterPro"/>
</dbReference>
<dbReference type="EMBL" id="WIVT01000009">
    <property type="protein sequence ID" value="MQU16685.1"/>
    <property type="molecule type" value="Genomic_DNA"/>
</dbReference>
<sequence length="83" mass="9683">MGFRVELDWFDKETERGVGQEYSIDFGGDSAVMDKLQIPVAHNVNNGGFDMKSEWLVVLQPLFQHSIDMDIYDYQISFVYRDQ</sequence>
<dbReference type="PRINTS" id="PR01296">
    <property type="entry name" value="CLOACNIMMNTY"/>
</dbReference>
<dbReference type="AlphaFoldDB" id="A0A6A7YYA2"/>
<dbReference type="InterPro" id="IPR003063">
    <property type="entry name" value="Cloacn_immnty_fam"/>
</dbReference>
<dbReference type="EMBL" id="WIVW01000005">
    <property type="protein sequence ID" value="MQU26227.1"/>
    <property type="molecule type" value="Genomic_DNA"/>
</dbReference>
<dbReference type="Proteomes" id="UP000437970">
    <property type="component" value="Unassembled WGS sequence"/>
</dbReference>
<dbReference type="InterPro" id="IPR036528">
    <property type="entry name" value="Cloacn_immnty_sf"/>
</dbReference>
<dbReference type="Proteomes" id="UP000713985">
    <property type="component" value="Unassembled WGS sequence"/>
</dbReference>
<dbReference type="Pfam" id="PF03513">
    <property type="entry name" value="Cloacin_immun"/>
    <property type="match status" value="1"/>
</dbReference>
<accession>A0A6A7YYA2</accession>
<dbReference type="Proteomes" id="UP000443000">
    <property type="component" value="Unassembled WGS sequence"/>
</dbReference>
<dbReference type="GO" id="GO:0030153">
    <property type="term" value="P:bacteriocin immunity"/>
    <property type="evidence" value="ECO:0007669"/>
    <property type="project" value="InterPro"/>
</dbReference>
<dbReference type="SUPFAM" id="SSF54552">
    <property type="entry name" value="Colicin E3 immunity protein"/>
    <property type="match status" value="1"/>
</dbReference>
<name>A0A6A7YYA2_9PSED</name>
<reference evidence="5 6" key="1">
    <citation type="submission" date="2019-10" db="EMBL/GenBank/DDBJ databases">
        <title>Evaluation of single-gene subtyping targets for Pseudomonas.</title>
        <authorList>
            <person name="Reichler S.J."/>
            <person name="Orsi R.H."/>
            <person name="Wiedmann M."/>
            <person name="Martin N.H."/>
            <person name="Murphy S.I."/>
        </authorList>
    </citation>
    <scope>NUCLEOTIDE SEQUENCE</scope>
    <source>
        <strain evidence="1 7">FSL R10-0802</strain>
        <strain evidence="3 6">FSL R10-1594</strain>
        <strain evidence="4 5">FSL R10-1984</strain>
        <strain evidence="2">FSL R10-2339</strain>
    </source>
</reference>
<proteinExistence type="predicted"/>
<protein>
    <submittedName>
        <fullName evidence="2">Cloacin</fullName>
    </submittedName>
</protein>
<comment type="caution">
    <text evidence="2">The sequence shown here is derived from an EMBL/GenBank/DDBJ whole genome shotgun (WGS) entry which is preliminary data.</text>
</comment>
<dbReference type="Gene3D" id="3.10.50.20">
    <property type="entry name" value="Cloacin immunity protein"/>
    <property type="match status" value="1"/>
</dbReference>
<keyword evidence="7" id="KW-1185">Reference proteome</keyword>
<evidence type="ECO:0000313" key="7">
    <source>
        <dbReference type="Proteomes" id="UP000713985"/>
    </source>
</evidence>
<dbReference type="RefSeq" id="WP_323369231.1">
    <property type="nucleotide sequence ID" value="NZ_CAXAOS010000001.1"/>
</dbReference>
<evidence type="ECO:0000313" key="6">
    <source>
        <dbReference type="Proteomes" id="UP000443000"/>
    </source>
</evidence>
<evidence type="ECO:0000313" key="2">
    <source>
        <dbReference type="EMBL" id="MQT80249.1"/>
    </source>
</evidence>
<gene>
    <name evidence="3" type="ORF">GHN41_09560</name>
    <name evidence="2" type="ORF">GHN86_09295</name>
    <name evidence="1" type="ORF">GHN94_08455</name>
    <name evidence="4" type="ORF">GHO29_06960</name>
</gene>
<dbReference type="EMBL" id="WIWC01000011">
    <property type="protein sequence ID" value="MQT80249.1"/>
    <property type="molecule type" value="Genomic_DNA"/>
</dbReference>
<dbReference type="EMBL" id="WIWP01000010">
    <property type="protein sequence ID" value="MQT25860.1"/>
    <property type="molecule type" value="Genomic_DNA"/>
</dbReference>
<evidence type="ECO:0000313" key="1">
    <source>
        <dbReference type="EMBL" id="MQT25860.1"/>
    </source>
</evidence>
<evidence type="ECO:0000313" key="3">
    <source>
        <dbReference type="EMBL" id="MQU16685.1"/>
    </source>
</evidence>
<evidence type="ECO:0000313" key="5">
    <source>
        <dbReference type="Proteomes" id="UP000437970"/>
    </source>
</evidence>
<evidence type="ECO:0000313" key="4">
    <source>
        <dbReference type="EMBL" id="MQU26227.1"/>
    </source>
</evidence>
<organism evidence="2">
    <name type="scientific">Pseudomonas helleri</name>
    <dbReference type="NCBI Taxonomy" id="1608996"/>
    <lineage>
        <taxon>Bacteria</taxon>
        <taxon>Pseudomonadati</taxon>
        <taxon>Pseudomonadota</taxon>
        <taxon>Gammaproteobacteria</taxon>
        <taxon>Pseudomonadales</taxon>
        <taxon>Pseudomonadaceae</taxon>
        <taxon>Pseudomonas</taxon>
    </lineage>
</organism>